<evidence type="ECO:0000313" key="1">
    <source>
        <dbReference type="EMBL" id="GFQ67179.1"/>
    </source>
</evidence>
<gene>
    <name evidence="1" type="ORF">TNCT_480001</name>
</gene>
<reference evidence="1" key="1">
    <citation type="submission" date="2020-07" db="EMBL/GenBank/DDBJ databases">
        <title>Multicomponent nature underlies the extraordinary mechanical properties of spider dragline silk.</title>
        <authorList>
            <person name="Kono N."/>
            <person name="Nakamura H."/>
            <person name="Mori M."/>
            <person name="Yoshida Y."/>
            <person name="Ohtoshi R."/>
            <person name="Malay A.D."/>
            <person name="Moran D.A.P."/>
            <person name="Tomita M."/>
            <person name="Numata K."/>
            <person name="Arakawa K."/>
        </authorList>
    </citation>
    <scope>NUCLEOTIDE SEQUENCE</scope>
</reference>
<dbReference type="SUPFAM" id="SSF56219">
    <property type="entry name" value="DNase I-like"/>
    <property type="match status" value="1"/>
</dbReference>
<dbReference type="AlphaFoldDB" id="A0A8X6GHM1"/>
<dbReference type="OrthoDB" id="412787at2759"/>
<protein>
    <recommendedName>
        <fullName evidence="3">Endonuclease/exonuclease/phosphatase domain-containing protein</fullName>
    </recommendedName>
</protein>
<accession>A0A8X6GHM1</accession>
<dbReference type="EMBL" id="BMAO01030315">
    <property type="protein sequence ID" value="GFQ67179.1"/>
    <property type="molecule type" value="Genomic_DNA"/>
</dbReference>
<organism evidence="1 2">
    <name type="scientific">Trichonephila clavata</name>
    <name type="common">Joro spider</name>
    <name type="synonym">Nephila clavata</name>
    <dbReference type="NCBI Taxonomy" id="2740835"/>
    <lineage>
        <taxon>Eukaryota</taxon>
        <taxon>Metazoa</taxon>
        <taxon>Ecdysozoa</taxon>
        <taxon>Arthropoda</taxon>
        <taxon>Chelicerata</taxon>
        <taxon>Arachnida</taxon>
        <taxon>Araneae</taxon>
        <taxon>Araneomorphae</taxon>
        <taxon>Entelegynae</taxon>
        <taxon>Araneoidea</taxon>
        <taxon>Nephilidae</taxon>
        <taxon>Trichonephila</taxon>
    </lineage>
</organism>
<dbReference type="GO" id="GO:0000288">
    <property type="term" value="P:nuclear-transcribed mRNA catabolic process, deadenylation-dependent decay"/>
    <property type="evidence" value="ECO:0007669"/>
    <property type="project" value="TreeGrafter"/>
</dbReference>
<dbReference type="Proteomes" id="UP000887116">
    <property type="component" value="Unassembled WGS sequence"/>
</dbReference>
<dbReference type="InterPro" id="IPR050410">
    <property type="entry name" value="CCR4/nocturin_mRNA_transcr"/>
</dbReference>
<proteinExistence type="predicted"/>
<keyword evidence="2" id="KW-1185">Reference proteome</keyword>
<sequence>MNIPLINSSDNAETILKHYLCLDTACGTPEYTNYTQDFYGCLDYIFYSKNNLEVTDVVPMPNHEHVTAQVALPNDYFPSDHIALVCTLQWKNS</sequence>
<comment type="caution">
    <text evidence="1">The sequence shown here is derived from an EMBL/GenBank/DDBJ whole genome shotgun (WGS) entry which is preliminary data.</text>
</comment>
<name>A0A8X6GHM1_TRICU</name>
<evidence type="ECO:0000313" key="2">
    <source>
        <dbReference type="Proteomes" id="UP000887116"/>
    </source>
</evidence>
<dbReference type="PANTHER" id="PTHR12121:SF37">
    <property type="entry name" value="2',5'-PHOSPHODIESTERASE 12"/>
    <property type="match status" value="1"/>
</dbReference>
<dbReference type="Gene3D" id="3.60.10.10">
    <property type="entry name" value="Endonuclease/exonuclease/phosphatase"/>
    <property type="match status" value="1"/>
</dbReference>
<evidence type="ECO:0008006" key="3">
    <source>
        <dbReference type="Google" id="ProtNLM"/>
    </source>
</evidence>
<dbReference type="InterPro" id="IPR036691">
    <property type="entry name" value="Endo/exonu/phosph_ase_sf"/>
</dbReference>
<dbReference type="GO" id="GO:0005739">
    <property type="term" value="C:mitochondrion"/>
    <property type="evidence" value="ECO:0007669"/>
    <property type="project" value="TreeGrafter"/>
</dbReference>
<dbReference type="PANTHER" id="PTHR12121">
    <property type="entry name" value="CARBON CATABOLITE REPRESSOR PROTEIN 4"/>
    <property type="match status" value="1"/>
</dbReference>
<dbReference type="GO" id="GO:0000175">
    <property type="term" value="F:3'-5'-RNA exonuclease activity"/>
    <property type="evidence" value="ECO:0007669"/>
    <property type="project" value="TreeGrafter"/>
</dbReference>